<dbReference type="GO" id="GO:0003697">
    <property type="term" value="F:single-stranded DNA binding"/>
    <property type="evidence" value="ECO:0007669"/>
    <property type="project" value="InterPro"/>
</dbReference>
<feature type="domain" description="N-terminal" evidence="2">
    <location>
        <begin position="18"/>
        <end position="141"/>
    </location>
</feature>
<evidence type="ECO:0000259" key="3">
    <source>
        <dbReference type="Pfam" id="PF18818"/>
    </source>
</evidence>
<name>A0A2Z6INR2_ACIFI</name>
<evidence type="ECO:0000259" key="2">
    <source>
        <dbReference type="Pfam" id="PF08401"/>
    </source>
</evidence>
<evidence type="ECO:0000313" key="5">
    <source>
        <dbReference type="Proteomes" id="UP000280188"/>
    </source>
</evidence>
<reference evidence="4 5" key="1">
    <citation type="journal article" date="2018" name="Microbiol. Resour. Announc.">
        <title>Complete Genome Sequence of Acidithiobacillus ferridurans JCM 18981.</title>
        <authorList>
            <person name="Miyauchi T."/>
            <person name="Kouzuma A."/>
            <person name="Abe T."/>
            <person name="Watanabe K."/>
        </authorList>
    </citation>
    <scope>NUCLEOTIDE SEQUENCE [LARGE SCALE GENOMIC DNA]</scope>
    <source>
        <strain evidence="5">ATCC 33020 / DSM 29468 / JCM 18981 / 11Fe</strain>
    </source>
</reference>
<dbReference type="AlphaFoldDB" id="A0A2Z6INR2"/>
<feature type="domain" description="Polyvalent protein metallopeptidase" evidence="3">
    <location>
        <begin position="167"/>
        <end position="301"/>
    </location>
</feature>
<gene>
    <name evidence="4" type="ORF">AFERRID_26330</name>
</gene>
<dbReference type="InterPro" id="IPR013610">
    <property type="entry name" value="ArdC_N"/>
</dbReference>
<proteinExistence type="predicted"/>
<accession>A0A2Z6INR2</accession>
<organism evidence="4 5">
    <name type="scientific">Acidithiobacillus ferridurans</name>
    <dbReference type="NCBI Taxonomy" id="1232575"/>
    <lineage>
        <taxon>Bacteria</taxon>
        <taxon>Pseudomonadati</taxon>
        <taxon>Pseudomonadota</taxon>
        <taxon>Acidithiobacillia</taxon>
        <taxon>Acidithiobacillales</taxon>
        <taxon>Acidithiobacillaceae</taxon>
        <taxon>Acidithiobacillus</taxon>
    </lineage>
</organism>
<dbReference type="InterPro" id="IPR041459">
    <property type="entry name" value="MPTase-PolyVal"/>
</dbReference>
<dbReference type="EMBL" id="AP018795">
    <property type="protein sequence ID" value="BBF66415.1"/>
    <property type="molecule type" value="Genomic_DNA"/>
</dbReference>
<dbReference type="Proteomes" id="UP000280188">
    <property type="component" value="Chromosome"/>
</dbReference>
<evidence type="ECO:0000256" key="1">
    <source>
        <dbReference type="SAM" id="MobiDB-lite"/>
    </source>
</evidence>
<sequence length="543" mass="60338">MPVPASSRSGNQTEKKDPRLELADRLIAQIEAGTANWQRPWNPGDVLAPVSAVTGKPYRGVNYQNLLTFSPDPSDPRWCTYKQAQEQGWQVRKGEHGIPIEKWSEYAHKRTDEEIERLRAQGAQDIEPVEKRLGVRYYTVFHASQIDGIPPLERSPRPEIEGKPDERLSKLAENMGMDVIHAGGRAFYRPSEDRVFMPPIESFERASGHDTTLLHELSHATGHESRLKREIRNPFGSPKYAVEELRAEMSAAMTAASLGIGFDPASQDLEEGREAGNSAAYLASWLKALPEKERKQAIMGAIKDAQGISDYLIERTPELQVEAAQERAGPTVSRGDYVRYKNEIGQELEGVVLDDAQPGEATRLRHITRWPNGTPLMEAADHIMPVVLPDVLEVHLVSAVRDGVALNGVDSRTNEYKLTMGSDMERRKMENRVLMDVERARGIYPTFTKEGPQVGDLVRFEPHEPGVTSMSFSGRVIAALDTNTGDVRYHLRAGTGPENGAEARVYGRDGQFRGIALEQAVGFDRALAPEAEKAPGFRSGTSW</sequence>
<dbReference type="Pfam" id="PF08401">
    <property type="entry name" value="ArdcN"/>
    <property type="match status" value="1"/>
</dbReference>
<keyword evidence="5" id="KW-1185">Reference proteome</keyword>
<protein>
    <submittedName>
        <fullName evidence="4">DNA primase TraC</fullName>
    </submittedName>
</protein>
<evidence type="ECO:0000313" key="4">
    <source>
        <dbReference type="EMBL" id="BBF66415.1"/>
    </source>
</evidence>
<feature type="compositionally biased region" description="Polar residues" evidence="1">
    <location>
        <begin position="1"/>
        <end position="12"/>
    </location>
</feature>
<dbReference type="Pfam" id="PF18818">
    <property type="entry name" value="MPTase-PolyVal"/>
    <property type="match status" value="1"/>
</dbReference>
<dbReference type="KEGG" id="afj:AFERRID_26330"/>
<feature type="region of interest" description="Disordered" evidence="1">
    <location>
        <begin position="1"/>
        <end position="20"/>
    </location>
</feature>